<dbReference type="PIRSF" id="PIRSF015957">
    <property type="entry name" value="UCP015957"/>
    <property type="match status" value="1"/>
</dbReference>
<reference evidence="8 9" key="1">
    <citation type="submission" date="2018-10" db="EMBL/GenBank/DDBJ databases">
        <authorList>
            <person name="Chen W.-M."/>
        </authorList>
    </citation>
    <scope>NUCLEOTIDE SEQUENCE [LARGE SCALE GENOMIC DNA]</scope>
    <source>
        <strain evidence="8 9">H-5</strain>
    </source>
</reference>
<accession>A0A3N0UYV5</accession>
<keyword evidence="3" id="KW-0456">Lyase</keyword>
<comment type="catalytic activity">
    <reaction evidence="6">
        <text>2 D-glyceraldehyde 3-phosphate = 4-(hydroxymethyl)-2-furancarboxaldehyde phosphate + phosphate + 2 H2O</text>
        <dbReference type="Rhea" id="RHEA:43536"/>
        <dbReference type="ChEBI" id="CHEBI:15377"/>
        <dbReference type="ChEBI" id="CHEBI:43474"/>
        <dbReference type="ChEBI" id="CHEBI:59776"/>
        <dbReference type="ChEBI" id="CHEBI:83407"/>
        <dbReference type="EC" id="4.2.3.153"/>
    </reaction>
</comment>
<dbReference type="Pfam" id="PF04476">
    <property type="entry name" value="4HFCP_synth"/>
    <property type="match status" value="1"/>
</dbReference>
<dbReference type="EMBL" id="RJVP01000005">
    <property type="protein sequence ID" value="ROH85464.1"/>
    <property type="molecule type" value="Genomic_DNA"/>
</dbReference>
<comment type="function">
    <text evidence="1">Catalyzes the formation of 4-(hydroxymethyl)-2-furancarboxaldehyde phosphate (4-HFC-P) from two molecules of glyceraldehyde-3-P (GA-3-P).</text>
</comment>
<gene>
    <name evidence="8" type="ORF">ED236_09745</name>
</gene>
<evidence type="ECO:0000313" key="8">
    <source>
        <dbReference type="EMBL" id="ROH85464.1"/>
    </source>
</evidence>
<name>A0A3N0UYV5_9PROT</name>
<proteinExistence type="predicted"/>
<protein>
    <recommendedName>
        <fullName evidence="2">(5-formylfuran-3-yl)methyl phosphate synthase</fullName>
        <ecNumber evidence="2">4.2.3.153</ecNumber>
    </recommendedName>
    <alternativeName>
        <fullName evidence="5">4-(hydroxymethyl)-2-furancarboxaldehyde-phosphate synthase</fullName>
    </alternativeName>
</protein>
<dbReference type="Proteomes" id="UP000275137">
    <property type="component" value="Unassembled WGS sequence"/>
</dbReference>
<dbReference type="GO" id="GO:0016829">
    <property type="term" value="F:lyase activity"/>
    <property type="evidence" value="ECO:0007669"/>
    <property type="project" value="UniProtKB-KW"/>
</dbReference>
<dbReference type="RefSeq" id="WP_123237784.1">
    <property type="nucleotide sequence ID" value="NZ_RJVP01000005.1"/>
</dbReference>
<feature type="active site" description="Proton acceptor" evidence="7">
    <location>
        <position position="86"/>
    </location>
</feature>
<organism evidence="8 9">
    <name type="scientific">Pseudomethylobacillus aquaticus</name>
    <dbReference type="NCBI Taxonomy" id="2676064"/>
    <lineage>
        <taxon>Bacteria</taxon>
        <taxon>Pseudomonadati</taxon>
        <taxon>Pseudomonadota</taxon>
        <taxon>Betaproteobacteria</taxon>
        <taxon>Nitrosomonadales</taxon>
        <taxon>Methylophilaceae</taxon>
        <taxon>Pseudomethylobacillus</taxon>
    </lineage>
</organism>
<evidence type="ECO:0000256" key="5">
    <source>
        <dbReference type="ARBA" id="ARBA00032523"/>
    </source>
</evidence>
<evidence type="ECO:0000256" key="4">
    <source>
        <dbReference type="ARBA" id="ARBA00023270"/>
    </source>
</evidence>
<evidence type="ECO:0000256" key="7">
    <source>
        <dbReference type="PIRSR" id="PIRSR015957-1"/>
    </source>
</evidence>
<keyword evidence="4" id="KW-0704">Schiff base</keyword>
<dbReference type="InterPro" id="IPR007565">
    <property type="entry name" value="4HFCP_synth"/>
</dbReference>
<keyword evidence="9" id="KW-1185">Reference proteome</keyword>
<evidence type="ECO:0000256" key="3">
    <source>
        <dbReference type="ARBA" id="ARBA00023239"/>
    </source>
</evidence>
<feature type="active site" description="Schiff-base intermediate with substrate" evidence="7">
    <location>
        <position position="28"/>
    </location>
</feature>
<comment type="caution">
    <text evidence="8">The sequence shown here is derived from an EMBL/GenBank/DDBJ whole genome shotgun (WGS) entry which is preliminary data.</text>
</comment>
<evidence type="ECO:0000256" key="2">
    <source>
        <dbReference type="ARBA" id="ARBA00012553"/>
    </source>
</evidence>
<sequence>MTSLLLSVRNAEETLLALQTQVGIIDFKDPALGALGALPAAQVQALLRLVAGRKLTSATIGDVPMTPDRIVPSALAMAGTGVDMVKVGIFKDGKPLACIQALSGLAQQGVSMVAVLMADQQPDLNQIVAIAQAGFKGVMLDTAVKNRSGLLQHLQMEEIQHFVALGRQYDLMIGLAGELRHQQVLELLPLAPDYIGVRGAASRGQDRISSLDVERIEGLLALLQ</sequence>
<dbReference type="AlphaFoldDB" id="A0A3N0UYV5"/>
<evidence type="ECO:0000256" key="1">
    <source>
        <dbReference type="ARBA" id="ARBA00003810"/>
    </source>
</evidence>
<evidence type="ECO:0000313" key="9">
    <source>
        <dbReference type="Proteomes" id="UP000275137"/>
    </source>
</evidence>
<dbReference type="EC" id="4.2.3.153" evidence="2"/>
<evidence type="ECO:0000256" key="6">
    <source>
        <dbReference type="ARBA" id="ARBA00047628"/>
    </source>
</evidence>